<evidence type="ECO:0000313" key="1">
    <source>
        <dbReference type="EMBL" id="OYD80117.1"/>
    </source>
</evidence>
<dbReference type="Proteomes" id="UP000215367">
    <property type="component" value="Unassembled WGS sequence"/>
</dbReference>
<dbReference type="EMBL" id="NOWT01000075">
    <property type="protein sequence ID" value="OYD80117.1"/>
    <property type="molecule type" value="Genomic_DNA"/>
</dbReference>
<dbReference type="RefSeq" id="WP_094307531.1">
    <property type="nucleotide sequence ID" value="NZ_NOWT01000075.1"/>
</dbReference>
<geneLocation type="plasmid" evidence="1">
    <name>unnamed</name>
</geneLocation>
<dbReference type="AlphaFoldDB" id="A0A235H3S2"/>
<proteinExistence type="predicted"/>
<organism evidence="1 2">
    <name type="scientific">Azospirillum brasilense</name>
    <dbReference type="NCBI Taxonomy" id="192"/>
    <lineage>
        <taxon>Bacteria</taxon>
        <taxon>Pseudomonadati</taxon>
        <taxon>Pseudomonadota</taxon>
        <taxon>Alphaproteobacteria</taxon>
        <taxon>Rhodospirillales</taxon>
        <taxon>Azospirillaceae</taxon>
        <taxon>Azospirillum</taxon>
    </lineage>
</organism>
<name>A0A235H3S2_AZOBR</name>
<keyword evidence="1" id="KW-0614">Plasmid</keyword>
<evidence type="ECO:0000313" key="2">
    <source>
        <dbReference type="Proteomes" id="UP000215367"/>
    </source>
</evidence>
<accession>A0A235H3S2</accession>
<comment type="caution">
    <text evidence="1">The sequence shown here is derived from an EMBL/GenBank/DDBJ whole genome shotgun (WGS) entry which is preliminary data.</text>
</comment>
<gene>
    <name evidence="1" type="ORF">CHT98_32915</name>
</gene>
<protein>
    <submittedName>
        <fullName evidence="1">Uncharacterized protein</fullName>
    </submittedName>
</protein>
<reference evidence="1 2" key="1">
    <citation type="submission" date="2017-07" db="EMBL/GenBank/DDBJ databases">
        <title>Whole genome sequence of Azospirillum brasilense 2A1, a potential biofertilizer strain.</title>
        <authorList>
            <person name="Fontana C.A."/>
            <person name="Toffoli L.M."/>
            <person name="Salazar S.M."/>
            <person name="Puglisi E."/>
            <person name="Pedraza R."/>
            <person name="Bassi D."/>
            <person name="Cocconcelli P.S."/>
        </authorList>
    </citation>
    <scope>NUCLEOTIDE SEQUENCE [LARGE SCALE GENOMIC DNA]</scope>
    <source>
        <strain evidence="1 2">2A1</strain>
        <plasmid evidence="1">unnamed</plasmid>
    </source>
</reference>
<sequence>MSQRVSLHEWLNGREPLDLLDGRRFSAAELMTAAQVDTHQLTNILNKTDLELCSVSAGQGRARQFCLIDVYQIALFRALMRLTENARWAAHGLNGVLFHDRFAGASHLEELSAEADRGWCARCCESIKTAPALYWQRTEESPHFIYSDSLLLGLSSGQGPLADPLFMSGVVVNATRVLRGVDVALLEAIRRRESAT</sequence>